<name>A0A392N8T2_9FABA</name>
<proteinExistence type="predicted"/>
<comment type="caution">
    <text evidence="1">The sequence shown here is derived from an EMBL/GenBank/DDBJ whole genome shotgun (WGS) entry which is preliminary data.</text>
</comment>
<reference evidence="1 2" key="1">
    <citation type="journal article" date="2018" name="Front. Plant Sci.">
        <title>Red Clover (Trifolium pratense) and Zigzag Clover (T. medium) - A Picture of Genomic Similarities and Differences.</title>
        <authorList>
            <person name="Dluhosova J."/>
            <person name="Istvanek J."/>
            <person name="Nedelnik J."/>
            <person name="Repkova J."/>
        </authorList>
    </citation>
    <scope>NUCLEOTIDE SEQUENCE [LARGE SCALE GENOMIC DNA]</scope>
    <source>
        <strain evidence="2">cv. 10/8</strain>
        <tissue evidence="1">Leaf</tissue>
    </source>
</reference>
<dbReference type="AlphaFoldDB" id="A0A392N8T2"/>
<dbReference type="Proteomes" id="UP000265520">
    <property type="component" value="Unassembled WGS sequence"/>
</dbReference>
<protein>
    <submittedName>
        <fullName evidence="1">U-box domain-containing protein 35-like</fullName>
    </submittedName>
</protein>
<dbReference type="EMBL" id="LXQA010031800">
    <property type="protein sequence ID" value="MCH96217.1"/>
    <property type="molecule type" value="Genomic_DNA"/>
</dbReference>
<accession>A0A392N8T2</accession>
<sequence length="83" mass="9497">MVESEVVTTVIAVNAGRNSQYAVKWVVDCHLKKNFKCILIHVRTKPITHSSDHDDVPKHGRPPTQEELHQFFLPFRGFCARKG</sequence>
<evidence type="ECO:0000313" key="2">
    <source>
        <dbReference type="Proteomes" id="UP000265520"/>
    </source>
</evidence>
<organism evidence="1 2">
    <name type="scientific">Trifolium medium</name>
    <dbReference type="NCBI Taxonomy" id="97028"/>
    <lineage>
        <taxon>Eukaryota</taxon>
        <taxon>Viridiplantae</taxon>
        <taxon>Streptophyta</taxon>
        <taxon>Embryophyta</taxon>
        <taxon>Tracheophyta</taxon>
        <taxon>Spermatophyta</taxon>
        <taxon>Magnoliopsida</taxon>
        <taxon>eudicotyledons</taxon>
        <taxon>Gunneridae</taxon>
        <taxon>Pentapetalae</taxon>
        <taxon>rosids</taxon>
        <taxon>fabids</taxon>
        <taxon>Fabales</taxon>
        <taxon>Fabaceae</taxon>
        <taxon>Papilionoideae</taxon>
        <taxon>50 kb inversion clade</taxon>
        <taxon>NPAAA clade</taxon>
        <taxon>Hologalegina</taxon>
        <taxon>IRL clade</taxon>
        <taxon>Trifolieae</taxon>
        <taxon>Trifolium</taxon>
    </lineage>
</organism>
<keyword evidence="2" id="KW-1185">Reference proteome</keyword>
<feature type="non-terminal residue" evidence="1">
    <location>
        <position position="83"/>
    </location>
</feature>
<evidence type="ECO:0000313" key="1">
    <source>
        <dbReference type="EMBL" id="MCH96217.1"/>
    </source>
</evidence>